<reference evidence="2 3" key="1">
    <citation type="submission" date="2024-03" db="EMBL/GenBank/DDBJ databases">
        <title>Mouse gut bacterial collection (mGBC) of GemPharmatech.</title>
        <authorList>
            <person name="He Y."/>
            <person name="Dong L."/>
            <person name="Wu D."/>
            <person name="Gao X."/>
            <person name="Lin Z."/>
        </authorList>
    </citation>
    <scope>NUCLEOTIDE SEQUENCE [LARGE SCALE GENOMIC DNA]</scope>
    <source>
        <strain evidence="2 3">54-13</strain>
    </source>
</reference>
<proteinExistence type="predicted"/>
<dbReference type="NCBIfam" id="TIGR03915">
    <property type="entry name" value="SAM_7_link_chp"/>
    <property type="match status" value="1"/>
</dbReference>
<sequence length="255" mass="29662">MLVYMFDGTFEGLLTAVFDAYSRKSFPEAIVREGAVLPMFCDECHEVIADTGKSDRVWRGLGRKLSAAALSATATSFLCELPDYDITLFRYICRALNSPVSIETDFSDPDVVEVTKMVRRVRYEAMRIRQFLRFQKAADGTYFALMEPLYNVLSLAVGHFVDRFSSMTFVIYDKRRGYGYYYDGREVHCVTMPETLPHISSGRLDESMMDADEKLYQDMWRAYFKAIAIKERMNPRKQRQDMPVRFWKYLTEKNG</sequence>
<protein>
    <submittedName>
        <fullName evidence="2">TIGR03915 family putative DNA repair protein</fullName>
    </submittedName>
</protein>
<dbReference type="InterPro" id="IPR023875">
    <property type="entry name" value="DNA_repair_put"/>
</dbReference>
<comment type="caution">
    <text evidence="2">The sequence shown here is derived from an EMBL/GenBank/DDBJ whole genome shotgun (WGS) entry which is preliminary data.</text>
</comment>
<accession>A0ABV4CX63</accession>
<evidence type="ECO:0000259" key="1">
    <source>
        <dbReference type="Pfam" id="PF13566"/>
    </source>
</evidence>
<dbReference type="EMBL" id="JBCLPP010000019">
    <property type="protein sequence ID" value="MEY8245577.1"/>
    <property type="molecule type" value="Genomic_DNA"/>
</dbReference>
<organism evidence="2 3">
    <name type="scientific">Heminiphilus faecis</name>
    <dbReference type="NCBI Taxonomy" id="2601703"/>
    <lineage>
        <taxon>Bacteria</taxon>
        <taxon>Pseudomonadati</taxon>
        <taxon>Bacteroidota</taxon>
        <taxon>Bacteroidia</taxon>
        <taxon>Bacteroidales</taxon>
        <taxon>Muribaculaceae</taxon>
        <taxon>Heminiphilus</taxon>
    </lineage>
</organism>
<evidence type="ECO:0000313" key="3">
    <source>
        <dbReference type="Proteomes" id="UP001565200"/>
    </source>
</evidence>
<dbReference type="InterPro" id="IPR025404">
    <property type="entry name" value="DUF4130"/>
</dbReference>
<dbReference type="RefSeq" id="WP_121699517.1">
    <property type="nucleotide sequence ID" value="NZ_JBCLPP010000019.1"/>
</dbReference>
<name>A0ABV4CX63_9BACT</name>
<feature type="domain" description="DUF4130" evidence="1">
    <location>
        <begin position="86"/>
        <end position="252"/>
    </location>
</feature>
<dbReference type="Pfam" id="PF13566">
    <property type="entry name" value="DUF4130"/>
    <property type="match status" value="1"/>
</dbReference>
<dbReference type="Proteomes" id="UP001565200">
    <property type="component" value="Unassembled WGS sequence"/>
</dbReference>
<gene>
    <name evidence="2" type="ORF">AAK873_08095</name>
</gene>
<keyword evidence="3" id="KW-1185">Reference proteome</keyword>
<evidence type="ECO:0000313" key="2">
    <source>
        <dbReference type="EMBL" id="MEY8245577.1"/>
    </source>
</evidence>